<sequence>MSGDFLDRLKSARYTVALLFEQSEGDFGPIFARLDMEIRQREELEARVKQVLEEGKPPKRS</sequence>
<gene>
    <name evidence="1" type="ORF">HPO_18445</name>
</gene>
<protein>
    <submittedName>
        <fullName evidence="1">Uncharacterized protein</fullName>
    </submittedName>
</protein>
<proteinExistence type="predicted"/>
<evidence type="ECO:0000313" key="1">
    <source>
        <dbReference type="EMBL" id="KCZ96732.1"/>
    </source>
</evidence>
<dbReference type="RefSeq" id="WP_035602335.1">
    <property type="nucleotide sequence ID" value="NZ_ARYM01000035.1"/>
</dbReference>
<accession>A0A062V9C8</accession>
<evidence type="ECO:0000313" key="2">
    <source>
        <dbReference type="Proteomes" id="UP000027100"/>
    </source>
</evidence>
<dbReference type="Proteomes" id="UP000027100">
    <property type="component" value="Unassembled WGS sequence"/>
</dbReference>
<organism evidence="1 2">
    <name type="scientific">Hyphomonas polymorpha PS728</name>
    <dbReference type="NCBI Taxonomy" id="1280954"/>
    <lineage>
        <taxon>Bacteria</taxon>
        <taxon>Pseudomonadati</taxon>
        <taxon>Pseudomonadota</taxon>
        <taxon>Alphaproteobacteria</taxon>
        <taxon>Hyphomonadales</taxon>
        <taxon>Hyphomonadaceae</taxon>
        <taxon>Hyphomonas</taxon>
    </lineage>
</organism>
<keyword evidence="2" id="KW-1185">Reference proteome</keyword>
<reference evidence="1 2" key="1">
    <citation type="journal article" date="2014" name="Antonie Van Leeuwenhoek">
        <title>Hyphomonas beringensis sp. nov. and Hyphomonas chukchiensis sp. nov., isolated from surface seawater of the Bering Sea and Chukchi Sea.</title>
        <authorList>
            <person name="Li C."/>
            <person name="Lai Q."/>
            <person name="Li G."/>
            <person name="Dong C."/>
            <person name="Wang J."/>
            <person name="Liao Y."/>
            <person name="Shao Z."/>
        </authorList>
    </citation>
    <scope>NUCLEOTIDE SEQUENCE [LARGE SCALE GENOMIC DNA]</scope>
    <source>
        <strain evidence="1 2">PS728</strain>
    </source>
</reference>
<dbReference type="AlphaFoldDB" id="A0A062V9C8"/>
<name>A0A062V9C8_9PROT</name>
<dbReference type="EMBL" id="ARYM01000035">
    <property type="protein sequence ID" value="KCZ96732.1"/>
    <property type="molecule type" value="Genomic_DNA"/>
</dbReference>
<comment type="caution">
    <text evidence="1">The sequence shown here is derived from an EMBL/GenBank/DDBJ whole genome shotgun (WGS) entry which is preliminary data.</text>
</comment>